<gene>
    <name evidence="2" type="ORF">POM88_022295</name>
</gene>
<accession>A0AAD8IF05</accession>
<feature type="domain" description="DUF4283" evidence="1">
    <location>
        <begin position="34"/>
        <end position="117"/>
    </location>
</feature>
<proteinExistence type="predicted"/>
<sequence length="198" mass="23051">MDIIENVDDIFILASKLSVDQEEDWADKEVENIERGEKALVGCVITKKKCNVKFLKTVLGRIWKLDFLWDVKFLRKDKDKIIVALTFKRKQDAIWVTEKIPWTFGGAFLLIEKWSSTGNWEDAIFKGVPWWVKMLGFPYNAFSENNIRRMGALAGEILDVKWNDNKQSFLKRVEIARIIHPLDKSIFVGKYVPVEGKK</sequence>
<evidence type="ECO:0000313" key="2">
    <source>
        <dbReference type="EMBL" id="KAK1384560.1"/>
    </source>
</evidence>
<dbReference type="InterPro" id="IPR040256">
    <property type="entry name" value="At4g02000-like"/>
</dbReference>
<protein>
    <recommendedName>
        <fullName evidence="1">DUF4283 domain-containing protein</fullName>
    </recommendedName>
</protein>
<evidence type="ECO:0000259" key="1">
    <source>
        <dbReference type="Pfam" id="PF14111"/>
    </source>
</evidence>
<organism evidence="2 3">
    <name type="scientific">Heracleum sosnowskyi</name>
    <dbReference type="NCBI Taxonomy" id="360622"/>
    <lineage>
        <taxon>Eukaryota</taxon>
        <taxon>Viridiplantae</taxon>
        <taxon>Streptophyta</taxon>
        <taxon>Embryophyta</taxon>
        <taxon>Tracheophyta</taxon>
        <taxon>Spermatophyta</taxon>
        <taxon>Magnoliopsida</taxon>
        <taxon>eudicotyledons</taxon>
        <taxon>Gunneridae</taxon>
        <taxon>Pentapetalae</taxon>
        <taxon>asterids</taxon>
        <taxon>campanulids</taxon>
        <taxon>Apiales</taxon>
        <taxon>Apiaceae</taxon>
        <taxon>Apioideae</taxon>
        <taxon>apioid superclade</taxon>
        <taxon>Tordylieae</taxon>
        <taxon>Tordyliinae</taxon>
        <taxon>Heracleum</taxon>
    </lineage>
</organism>
<reference evidence="2" key="2">
    <citation type="submission" date="2023-05" db="EMBL/GenBank/DDBJ databases">
        <authorList>
            <person name="Schelkunov M.I."/>
        </authorList>
    </citation>
    <scope>NUCLEOTIDE SEQUENCE</scope>
    <source>
        <strain evidence="2">Hsosn_3</strain>
        <tissue evidence="2">Leaf</tissue>
    </source>
</reference>
<dbReference type="PANTHER" id="PTHR31286">
    <property type="entry name" value="GLYCINE-RICH CELL WALL STRUCTURAL PROTEIN 1.8-LIKE"/>
    <property type="match status" value="1"/>
</dbReference>
<dbReference type="PANTHER" id="PTHR31286:SF167">
    <property type="entry name" value="OS09G0268800 PROTEIN"/>
    <property type="match status" value="1"/>
</dbReference>
<evidence type="ECO:0000313" key="3">
    <source>
        <dbReference type="Proteomes" id="UP001237642"/>
    </source>
</evidence>
<dbReference type="InterPro" id="IPR025558">
    <property type="entry name" value="DUF4283"/>
</dbReference>
<comment type="caution">
    <text evidence="2">The sequence shown here is derived from an EMBL/GenBank/DDBJ whole genome shotgun (WGS) entry which is preliminary data.</text>
</comment>
<dbReference type="Pfam" id="PF14111">
    <property type="entry name" value="DUF4283"/>
    <property type="match status" value="1"/>
</dbReference>
<dbReference type="AlphaFoldDB" id="A0AAD8IF05"/>
<reference evidence="2" key="1">
    <citation type="submission" date="2023-02" db="EMBL/GenBank/DDBJ databases">
        <title>Genome of toxic invasive species Heracleum sosnowskyi carries increased number of genes despite the absence of recent whole-genome duplications.</title>
        <authorList>
            <person name="Schelkunov M."/>
            <person name="Shtratnikova V."/>
            <person name="Makarenko M."/>
            <person name="Klepikova A."/>
            <person name="Omelchenko D."/>
            <person name="Novikova G."/>
            <person name="Obukhova E."/>
            <person name="Bogdanov V."/>
            <person name="Penin A."/>
            <person name="Logacheva M."/>
        </authorList>
    </citation>
    <scope>NUCLEOTIDE SEQUENCE</scope>
    <source>
        <strain evidence="2">Hsosn_3</strain>
        <tissue evidence="2">Leaf</tissue>
    </source>
</reference>
<dbReference type="EMBL" id="JAUIZM010000005">
    <property type="protein sequence ID" value="KAK1384560.1"/>
    <property type="molecule type" value="Genomic_DNA"/>
</dbReference>
<name>A0AAD8IF05_9APIA</name>
<dbReference type="Proteomes" id="UP001237642">
    <property type="component" value="Unassembled WGS sequence"/>
</dbReference>
<keyword evidence="3" id="KW-1185">Reference proteome</keyword>